<evidence type="ECO:0000256" key="3">
    <source>
        <dbReference type="ARBA" id="ARBA00022448"/>
    </source>
</evidence>
<keyword evidence="6 9" id="KW-0769">Symport</keyword>
<evidence type="ECO:0000313" key="11">
    <source>
        <dbReference type="EMBL" id="PKZ41235.1"/>
    </source>
</evidence>
<evidence type="ECO:0000256" key="1">
    <source>
        <dbReference type="ARBA" id="ARBA00004651"/>
    </source>
</evidence>
<proteinExistence type="inferred from homology"/>
<evidence type="ECO:0000256" key="8">
    <source>
        <dbReference type="ARBA" id="ARBA00023136"/>
    </source>
</evidence>
<feature type="region of interest" description="Disordered" evidence="10">
    <location>
        <begin position="483"/>
        <end position="502"/>
    </location>
</feature>
<dbReference type="NCBIfam" id="TIGR00835">
    <property type="entry name" value="agcS"/>
    <property type="match status" value="1"/>
</dbReference>
<dbReference type="InterPro" id="IPR001463">
    <property type="entry name" value="Na/Ala_symport"/>
</dbReference>
<evidence type="ECO:0000256" key="6">
    <source>
        <dbReference type="ARBA" id="ARBA00022847"/>
    </source>
</evidence>
<feature type="transmembrane region" description="Helical" evidence="9">
    <location>
        <begin position="293"/>
        <end position="312"/>
    </location>
</feature>
<evidence type="ECO:0000313" key="12">
    <source>
        <dbReference type="Proteomes" id="UP000234206"/>
    </source>
</evidence>
<dbReference type="AlphaFoldDB" id="A0A2I1P9B7"/>
<feature type="transmembrane region" description="Helical" evidence="9">
    <location>
        <begin position="12"/>
        <end position="34"/>
    </location>
</feature>
<feature type="transmembrane region" description="Helical" evidence="9">
    <location>
        <begin position="387"/>
        <end position="405"/>
    </location>
</feature>
<dbReference type="PANTHER" id="PTHR30330:SF7">
    <property type="entry name" value="SODIUM_PROTON-DEPENDENT ALANINE CARRIER PROTEIN YRBD-RELATED"/>
    <property type="match status" value="1"/>
</dbReference>
<comment type="similarity">
    <text evidence="2 9">Belongs to the alanine or glycine:cation symporter (AGCS) (TC 2.A.25) family.</text>
</comment>
<dbReference type="PANTHER" id="PTHR30330">
    <property type="entry name" value="AGSS FAMILY TRANSPORTER, SODIUM-ALANINE"/>
    <property type="match status" value="1"/>
</dbReference>
<dbReference type="PROSITE" id="PS00873">
    <property type="entry name" value="NA_ALANINE_SYMP"/>
    <property type="match status" value="1"/>
</dbReference>
<feature type="transmembrane region" description="Helical" evidence="9">
    <location>
        <begin position="204"/>
        <end position="223"/>
    </location>
</feature>
<keyword evidence="7 9" id="KW-1133">Transmembrane helix</keyword>
<comment type="subcellular location">
    <subcellularLocation>
        <location evidence="1 9">Cell membrane</location>
        <topology evidence="1 9">Multi-pass membrane protein</topology>
    </subcellularLocation>
</comment>
<feature type="transmembrane region" description="Helical" evidence="9">
    <location>
        <begin position="354"/>
        <end position="375"/>
    </location>
</feature>
<evidence type="ECO:0000256" key="9">
    <source>
        <dbReference type="RuleBase" id="RU363064"/>
    </source>
</evidence>
<dbReference type="OrthoDB" id="9806926at2"/>
<evidence type="ECO:0000256" key="10">
    <source>
        <dbReference type="SAM" id="MobiDB-lite"/>
    </source>
</evidence>
<keyword evidence="12" id="KW-1185">Reference proteome</keyword>
<dbReference type="GO" id="GO:0005283">
    <property type="term" value="F:amino acid:sodium symporter activity"/>
    <property type="evidence" value="ECO:0007669"/>
    <property type="project" value="InterPro"/>
</dbReference>
<comment type="caution">
    <text evidence="11">The sequence shown here is derived from an EMBL/GenBank/DDBJ whole genome shotgun (WGS) entry which is preliminary data.</text>
</comment>
<evidence type="ECO:0000256" key="5">
    <source>
        <dbReference type="ARBA" id="ARBA00022692"/>
    </source>
</evidence>
<keyword evidence="3 9" id="KW-0813">Transport</keyword>
<evidence type="ECO:0000256" key="2">
    <source>
        <dbReference type="ARBA" id="ARBA00009261"/>
    </source>
</evidence>
<feature type="transmembrane region" description="Helical" evidence="9">
    <location>
        <begin position="235"/>
        <end position="258"/>
    </location>
</feature>
<feature type="transmembrane region" description="Helical" evidence="9">
    <location>
        <begin position="63"/>
        <end position="86"/>
    </location>
</feature>
<keyword evidence="4 9" id="KW-1003">Cell membrane</keyword>
<dbReference type="GO" id="GO:0005886">
    <property type="term" value="C:plasma membrane"/>
    <property type="evidence" value="ECO:0007669"/>
    <property type="project" value="UniProtKB-SubCell"/>
</dbReference>
<dbReference type="EMBL" id="PKIZ01000016">
    <property type="protein sequence ID" value="PKZ41235.1"/>
    <property type="molecule type" value="Genomic_DNA"/>
</dbReference>
<dbReference type="RefSeq" id="WP_070703866.1">
    <property type="nucleotide sequence ID" value="NZ_JBHLVH010000004.1"/>
</dbReference>
<dbReference type="Pfam" id="PF01235">
    <property type="entry name" value="Na_Ala_symp"/>
    <property type="match status" value="1"/>
</dbReference>
<dbReference type="Gene3D" id="1.20.1740.10">
    <property type="entry name" value="Amino acid/polyamine transporter I"/>
    <property type="match status" value="1"/>
</dbReference>
<gene>
    <name evidence="11" type="ORF">CYJ76_08645</name>
</gene>
<keyword evidence="8 9" id="KW-0472">Membrane</keyword>
<feature type="transmembrane region" description="Helical" evidence="9">
    <location>
        <begin position="92"/>
        <end position="115"/>
    </location>
</feature>
<feature type="transmembrane region" description="Helical" evidence="9">
    <location>
        <begin position="135"/>
        <end position="154"/>
    </location>
</feature>
<sequence length="502" mass="53653">MESFLTTANEWLWSQYMIFLILALGAGFSLLLLFPQLRRLPDMITALKEGGDSKRGLSPFQSFAIALGGRVGVGNIVGVATAIHFGGPGAVFWMWVTAFLGATVAIAESSLAQVWKREVNGEYRGGPAYYIEQGLGWKWLAVLYAIGTIFATTITGPSIQSFSISDSNLAAFHVPMWVSGAVVAALFCLVTFGGMHRLGRVTEMVVPFMAGAYILVGLAMMVLRAGDVPDMFGLIFRSAFGGEAMFGGMLGAVIMWGVKRAIYSSEVGTGSAAQASAAAEVSHPVKQGLAQGFSAYVDTLFVCTITALMILLTKSYNVADPDGKMIVEYMPGENPGANYTQAAIDSVFPGFGPAFVAVAMFFFAFTTLLSFGFYAETNVAYLLKEHRWQPVAIAVARALLAVSIVLGSLRSSETAWAWADLGLGFYTWVNLIALVMLSPVVLKVFRDYDRQRKEGVDPVFNPRDIGIDNAPVWDDVLARHGRGPGATAGADAGSAGATPDRA</sequence>
<name>A0A2I1P9B7_9MICO</name>
<evidence type="ECO:0000256" key="7">
    <source>
        <dbReference type="ARBA" id="ARBA00022989"/>
    </source>
</evidence>
<feature type="transmembrane region" description="Helical" evidence="9">
    <location>
        <begin position="425"/>
        <end position="445"/>
    </location>
</feature>
<keyword evidence="5 9" id="KW-0812">Transmembrane</keyword>
<dbReference type="PRINTS" id="PR00175">
    <property type="entry name" value="NAALASMPORT"/>
</dbReference>
<accession>A0A2I1P9B7</accession>
<feature type="transmembrane region" description="Helical" evidence="9">
    <location>
        <begin position="174"/>
        <end position="192"/>
    </location>
</feature>
<evidence type="ECO:0000256" key="4">
    <source>
        <dbReference type="ARBA" id="ARBA00022475"/>
    </source>
</evidence>
<dbReference type="FunFam" id="1.20.1740.10:FF:000004">
    <property type="entry name" value="Sodium:alanine symporter family protein"/>
    <property type="match status" value="1"/>
</dbReference>
<dbReference type="Proteomes" id="UP000234206">
    <property type="component" value="Unassembled WGS sequence"/>
</dbReference>
<protein>
    <submittedName>
        <fullName evidence="11">Alanine:cation symporter family protein</fullName>
    </submittedName>
</protein>
<reference evidence="11 12" key="1">
    <citation type="submission" date="2017-12" db="EMBL/GenBank/DDBJ databases">
        <title>Phylogenetic diversity of female urinary microbiome.</title>
        <authorList>
            <person name="Thomas-White K."/>
            <person name="Wolfe A.J."/>
        </authorList>
    </citation>
    <scope>NUCLEOTIDE SEQUENCE [LARGE SCALE GENOMIC DNA]</scope>
    <source>
        <strain evidence="11 12">UMB1298</strain>
    </source>
</reference>
<organism evidence="11 12">
    <name type="scientific">Kytococcus schroeteri</name>
    <dbReference type="NCBI Taxonomy" id="138300"/>
    <lineage>
        <taxon>Bacteria</taxon>
        <taxon>Bacillati</taxon>
        <taxon>Actinomycetota</taxon>
        <taxon>Actinomycetes</taxon>
        <taxon>Micrococcales</taxon>
        <taxon>Kytococcaceae</taxon>
        <taxon>Kytococcus</taxon>
    </lineage>
</organism>
<feature type="compositionally biased region" description="Low complexity" evidence="10">
    <location>
        <begin position="485"/>
        <end position="502"/>
    </location>
</feature>